<evidence type="ECO:0000313" key="3">
    <source>
        <dbReference type="Proteomes" id="UP001221898"/>
    </source>
</evidence>
<dbReference type="Proteomes" id="UP001221898">
    <property type="component" value="Unassembled WGS sequence"/>
</dbReference>
<comment type="caution">
    <text evidence="2">The sequence shown here is derived from an EMBL/GenBank/DDBJ whole genome shotgun (WGS) entry which is preliminary data.</text>
</comment>
<proteinExistence type="predicted"/>
<organism evidence="2 3">
    <name type="scientific">Aldrovandia affinis</name>
    <dbReference type="NCBI Taxonomy" id="143900"/>
    <lineage>
        <taxon>Eukaryota</taxon>
        <taxon>Metazoa</taxon>
        <taxon>Chordata</taxon>
        <taxon>Craniata</taxon>
        <taxon>Vertebrata</taxon>
        <taxon>Euteleostomi</taxon>
        <taxon>Actinopterygii</taxon>
        <taxon>Neopterygii</taxon>
        <taxon>Teleostei</taxon>
        <taxon>Notacanthiformes</taxon>
        <taxon>Halosauridae</taxon>
        <taxon>Aldrovandia</taxon>
    </lineage>
</organism>
<protein>
    <submittedName>
        <fullName evidence="2">Uncharacterized protein</fullName>
    </submittedName>
</protein>
<evidence type="ECO:0000313" key="2">
    <source>
        <dbReference type="EMBL" id="KAJ8403431.1"/>
    </source>
</evidence>
<keyword evidence="3" id="KW-1185">Reference proteome</keyword>
<evidence type="ECO:0000256" key="1">
    <source>
        <dbReference type="SAM" id="MobiDB-lite"/>
    </source>
</evidence>
<accession>A0AAD7SL39</accession>
<dbReference type="AlphaFoldDB" id="A0AAD7SL39"/>
<feature type="compositionally biased region" description="Polar residues" evidence="1">
    <location>
        <begin position="157"/>
        <end position="174"/>
    </location>
</feature>
<reference evidence="2" key="1">
    <citation type="journal article" date="2023" name="Science">
        <title>Genome structures resolve the early diversification of teleost fishes.</title>
        <authorList>
            <person name="Parey E."/>
            <person name="Louis A."/>
            <person name="Montfort J."/>
            <person name="Bouchez O."/>
            <person name="Roques C."/>
            <person name="Iampietro C."/>
            <person name="Lluch J."/>
            <person name="Castinel A."/>
            <person name="Donnadieu C."/>
            <person name="Desvignes T."/>
            <person name="Floi Bucao C."/>
            <person name="Jouanno E."/>
            <person name="Wen M."/>
            <person name="Mejri S."/>
            <person name="Dirks R."/>
            <person name="Jansen H."/>
            <person name="Henkel C."/>
            <person name="Chen W.J."/>
            <person name="Zahm M."/>
            <person name="Cabau C."/>
            <person name="Klopp C."/>
            <person name="Thompson A.W."/>
            <person name="Robinson-Rechavi M."/>
            <person name="Braasch I."/>
            <person name="Lecointre G."/>
            <person name="Bobe J."/>
            <person name="Postlethwait J.H."/>
            <person name="Berthelot C."/>
            <person name="Roest Crollius H."/>
            <person name="Guiguen Y."/>
        </authorList>
    </citation>
    <scope>NUCLEOTIDE SEQUENCE</scope>
    <source>
        <strain evidence="2">NC1722</strain>
    </source>
</reference>
<dbReference type="EMBL" id="JAINUG010000058">
    <property type="protein sequence ID" value="KAJ8403431.1"/>
    <property type="molecule type" value="Genomic_DNA"/>
</dbReference>
<sequence length="174" mass="18946">MSDMHHLDHPPHARPLSVAGQICRLHRDCGNSEYTHPGADANLPAPRNVSFLIYKEPALCLLILYGHVPVPSDRALFILLCLCDALRDRGALWSRGGPSHEMRQCRVGRVGLAVPVVHGCVCSGRASLHRDPEQRSQPRDVCNNTGGGGSGERFSGAQRSQESSASFDFIIDSQ</sequence>
<feature type="region of interest" description="Disordered" evidence="1">
    <location>
        <begin position="130"/>
        <end position="174"/>
    </location>
</feature>
<name>A0AAD7SL39_9TELE</name>
<gene>
    <name evidence="2" type="ORF">AAFF_G00352030</name>
</gene>